<evidence type="ECO:0000259" key="5">
    <source>
        <dbReference type="PROSITE" id="PS50893"/>
    </source>
</evidence>
<dbReference type="GO" id="GO:0055085">
    <property type="term" value="P:transmembrane transport"/>
    <property type="evidence" value="ECO:0007669"/>
    <property type="project" value="UniProtKB-ARBA"/>
</dbReference>
<gene>
    <name evidence="6" type="primary">oppF</name>
    <name evidence="6" type="ORF">PDESU_03159</name>
</gene>
<evidence type="ECO:0000313" key="7">
    <source>
        <dbReference type="Proteomes" id="UP000366872"/>
    </source>
</evidence>
<dbReference type="SMART" id="SM00382">
    <property type="entry name" value="AAA"/>
    <property type="match status" value="1"/>
</dbReference>
<comment type="similarity">
    <text evidence="1">Belongs to the ABC transporter superfamily.</text>
</comment>
<dbReference type="CDD" id="cd03257">
    <property type="entry name" value="ABC_NikE_OppD_transporters"/>
    <property type="match status" value="1"/>
</dbReference>
<dbReference type="InterPro" id="IPR003439">
    <property type="entry name" value="ABC_transporter-like_ATP-bd"/>
</dbReference>
<dbReference type="PROSITE" id="PS50893">
    <property type="entry name" value="ABC_TRANSPORTER_2"/>
    <property type="match status" value="1"/>
</dbReference>
<reference evidence="6 7" key="1">
    <citation type="submission" date="2019-04" db="EMBL/GenBank/DDBJ databases">
        <authorList>
            <person name="Van Vliet M D."/>
        </authorList>
    </citation>
    <scope>NUCLEOTIDE SEQUENCE [LARGE SCALE GENOMIC DNA]</scope>
    <source>
        <strain evidence="6 7">F1</strain>
    </source>
</reference>
<dbReference type="PANTHER" id="PTHR43776">
    <property type="entry name" value="TRANSPORT ATP-BINDING PROTEIN"/>
    <property type="match status" value="1"/>
</dbReference>
<evidence type="ECO:0000256" key="3">
    <source>
        <dbReference type="ARBA" id="ARBA00022741"/>
    </source>
</evidence>
<sequence>MNHLLTVENLNVIYGHGRDAVHAVKDVTFHIKPGEIFGLVGESGCGKSSLGKTIIRINAPSSGTIDYKGVDVASLKGKELKTYRQEVQMVFQDPYGSLNARMKVGSAIVDVLEVHKIGANTAERRERVTELFESVGLNKDWAWRYPHEFSGGQRQRICIARALALNPDLLVADEPVSALDVSVQAEILKLLEELRSKHNLAFLFVSHDLAVVRNLCDRVAVMYNGEIVEMGDVADVIDNPQHEYTRKLLAAVPSF</sequence>
<protein>
    <submittedName>
        <fullName evidence="6">Oligopeptide transport ATP-binding protein OppF</fullName>
    </submittedName>
</protein>
<dbReference type="Proteomes" id="UP000366872">
    <property type="component" value="Unassembled WGS sequence"/>
</dbReference>
<dbReference type="Pfam" id="PF00005">
    <property type="entry name" value="ABC_tran"/>
    <property type="match status" value="1"/>
</dbReference>
<evidence type="ECO:0000256" key="4">
    <source>
        <dbReference type="ARBA" id="ARBA00022840"/>
    </source>
</evidence>
<organism evidence="6 7">
    <name type="scientific">Pontiella desulfatans</name>
    <dbReference type="NCBI Taxonomy" id="2750659"/>
    <lineage>
        <taxon>Bacteria</taxon>
        <taxon>Pseudomonadati</taxon>
        <taxon>Kiritimatiellota</taxon>
        <taxon>Kiritimatiellia</taxon>
        <taxon>Kiritimatiellales</taxon>
        <taxon>Pontiellaceae</taxon>
        <taxon>Pontiella</taxon>
    </lineage>
</organism>
<dbReference type="InterPro" id="IPR017871">
    <property type="entry name" value="ABC_transporter-like_CS"/>
</dbReference>
<accession>A0A6C2U5B9</accession>
<evidence type="ECO:0000256" key="1">
    <source>
        <dbReference type="ARBA" id="ARBA00005417"/>
    </source>
</evidence>
<dbReference type="GO" id="GO:0005524">
    <property type="term" value="F:ATP binding"/>
    <property type="evidence" value="ECO:0007669"/>
    <property type="project" value="UniProtKB-KW"/>
</dbReference>
<dbReference type="AlphaFoldDB" id="A0A6C2U5B9"/>
<dbReference type="RefSeq" id="WP_222847194.1">
    <property type="nucleotide sequence ID" value="NZ_CAAHFG010000001.1"/>
</dbReference>
<dbReference type="InterPro" id="IPR003593">
    <property type="entry name" value="AAA+_ATPase"/>
</dbReference>
<feature type="domain" description="ABC transporter" evidence="5">
    <location>
        <begin position="7"/>
        <end position="249"/>
    </location>
</feature>
<keyword evidence="4 6" id="KW-0067">ATP-binding</keyword>
<dbReference type="PROSITE" id="PS00211">
    <property type="entry name" value="ABC_TRANSPORTER_1"/>
    <property type="match status" value="1"/>
</dbReference>
<dbReference type="EMBL" id="CAAHFG010000001">
    <property type="protein sequence ID" value="VGO14596.1"/>
    <property type="molecule type" value="Genomic_DNA"/>
</dbReference>
<dbReference type="PANTHER" id="PTHR43776:SF7">
    <property type="entry name" value="D,D-DIPEPTIDE TRANSPORT ATP-BINDING PROTEIN DDPF-RELATED"/>
    <property type="match status" value="1"/>
</dbReference>
<dbReference type="Gene3D" id="3.40.50.300">
    <property type="entry name" value="P-loop containing nucleotide triphosphate hydrolases"/>
    <property type="match status" value="1"/>
</dbReference>
<name>A0A6C2U5B9_PONDE</name>
<keyword evidence="3" id="KW-0547">Nucleotide-binding</keyword>
<dbReference type="SUPFAM" id="SSF52540">
    <property type="entry name" value="P-loop containing nucleoside triphosphate hydrolases"/>
    <property type="match status" value="1"/>
</dbReference>
<proteinExistence type="inferred from homology"/>
<dbReference type="InterPro" id="IPR027417">
    <property type="entry name" value="P-loop_NTPase"/>
</dbReference>
<keyword evidence="7" id="KW-1185">Reference proteome</keyword>
<dbReference type="GO" id="GO:0016887">
    <property type="term" value="F:ATP hydrolysis activity"/>
    <property type="evidence" value="ECO:0007669"/>
    <property type="project" value="InterPro"/>
</dbReference>
<evidence type="ECO:0000256" key="2">
    <source>
        <dbReference type="ARBA" id="ARBA00022448"/>
    </source>
</evidence>
<dbReference type="InterPro" id="IPR050319">
    <property type="entry name" value="ABC_transp_ATP-bind"/>
</dbReference>
<dbReference type="FunFam" id="3.40.50.300:FF:000016">
    <property type="entry name" value="Oligopeptide ABC transporter ATP-binding component"/>
    <property type="match status" value="1"/>
</dbReference>
<keyword evidence="2" id="KW-0813">Transport</keyword>
<evidence type="ECO:0000313" key="6">
    <source>
        <dbReference type="EMBL" id="VGO14596.1"/>
    </source>
</evidence>